<dbReference type="PROSITE" id="PS01124">
    <property type="entry name" value="HTH_ARAC_FAMILY_2"/>
    <property type="match status" value="1"/>
</dbReference>
<evidence type="ECO:0000259" key="4">
    <source>
        <dbReference type="PROSITE" id="PS01124"/>
    </source>
</evidence>
<name>A0AB35Y886_9FIRM</name>
<dbReference type="InterPro" id="IPR018060">
    <property type="entry name" value="HTH_AraC"/>
</dbReference>
<accession>A0AB35Y886</accession>
<gene>
    <name evidence="5" type="ORF">WF834_13175</name>
</gene>
<dbReference type="InterPro" id="IPR053142">
    <property type="entry name" value="PchR_regulatory_protein"/>
</dbReference>
<sequence length="339" mass="39046">MEFDSSRLRISKKNRIFRKREWPMYKSLFDLSIEETVSTEMPHTVKFSNETGTGSMIICPLFLGAELYYNDMHLAFFEEKPAPVRNVIEINHCRVGRYECSFGENSCCYLAAGDFAVCTAARKKSSSCFPLRHYYGITILLDLDAISPEMRKQMEWYGVDLDVIRRYICTENRCCILRSEPTIAHIFSELYTAHSVPDTGYLRLKVLELLHILTRLKNREDVQQTEYFNQHQVECVKQAAALLTQELTVHHTIEQLAQDVGLSATALKTCFKGVYGSSVYAYQKEYRLQLAQKLLTETDSTIAEIAHQIGYENPNKFSSAFRQSLGMTPTQYRKMRPIG</sequence>
<dbReference type="AlphaFoldDB" id="A0AB35Y886"/>
<dbReference type="GO" id="GO:0043565">
    <property type="term" value="F:sequence-specific DNA binding"/>
    <property type="evidence" value="ECO:0007669"/>
    <property type="project" value="InterPro"/>
</dbReference>
<evidence type="ECO:0000256" key="1">
    <source>
        <dbReference type="ARBA" id="ARBA00023015"/>
    </source>
</evidence>
<dbReference type="GO" id="GO:0003700">
    <property type="term" value="F:DNA-binding transcription factor activity"/>
    <property type="evidence" value="ECO:0007669"/>
    <property type="project" value="InterPro"/>
</dbReference>
<dbReference type="Pfam" id="PF12833">
    <property type="entry name" value="HTH_18"/>
    <property type="match status" value="1"/>
</dbReference>
<dbReference type="EMBL" id="JBBFGL010000017">
    <property type="protein sequence ID" value="MEJ5197101.1"/>
    <property type="molecule type" value="Genomic_DNA"/>
</dbReference>
<dbReference type="Gene3D" id="1.10.10.60">
    <property type="entry name" value="Homeodomain-like"/>
    <property type="match status" value="2"/>
</dbReference>
<dbReference type="PANTHER" id="PTHR47893">
    <property type="entry name" value="REGULATORY PROTEIN PCHR"/>
    <property type="match status" value="1"/>
</dbReference>
<proteinExistence type="predicted"/>
<keyword evidence="2" id="KW-0238">DNA-binding</keyword>
<comment type="caution">
    <text evidence="5">The sequence shown here is derived from an EMBL/GenBank/DDBJ whole genome shotgun (WGS) entry which is preliminary data.</text>
</comment>
<evidence type="ECO:0000313" key="5">
    <source>
        <dbReference type="EMBL" id="MEJ5197101.1"/>
    </source>
</evidence>
<dbReference type="InterPro" id="IPR020449">
    <property type="entry name" value="Tscrpt_reg_AraC-type_HTH"/>
</dbReference>
<dbReference type="InterPro" id="IPR018062">
    <property type="entry name" value="HTH_AraC-typ_CS"/>
</dbReference>
<evidence type="ECO:0000256" key="2">
    <source>
        <dbReference type="ARBA" id="ARBA00023125"/>
    </source>
</evidence>
<feature type="domain" description="HTH araC/xylS-type" evidence="4">
    <location>
        <begin position="237"/>
        <end position="335"/>
    </location>
</feature>
<dbReference type="PROSITE" id="PS00041">
    <property type="entry name" value="HTH_ARAC_FAMILY_1"/>
    <property type="match status" value="1"/>
</dbReference>
<evidence type="ECO:0000256" key="3">
    <source>
        <dbReference type="ARBA" id="ARBA00023163"/>
    </source>
</evidence>
<dbReference type="PANTHER" id="PTHR47893:SF1">
    <property type="entry name" value="REGULATORY PROTEIN PCHR"/>
    <property type="match status" value="1"/>
</dbReference>
<organism evidence="5 6">
    <name type="scientific">Faecalibacterium wellingii</name>
    <dbReference type="NCBI Taxonomy" id="2929491"/>
    <lineage>
        <taxon>Bacteria</taxon>
        <taxon>Bacillati</taxon>
        <taxon>Bacillota</taxon>
        <taxon>Clostridia</taxon>
        <taxon>Eubacteriales</taxon>
        <taxon>Oscillospiraceae</taxon>
        <taxon>Faecalibacterium</taxon>
    </lineage>
</organism>
<dbReference type="SUPFAM" id="SSF46689">
    <property type="entry name" value="Homeodomain-like"/>
    <property type="match status" value="2"/>
</dbReference>
<protein>
    <submittedName>
        <fullName evidence="5">AraC family transcriptional regulator</fullName>
    </submittedName>
</protein>
<evidence type="ECO:0000313" key="6">
    <source>
        <dbReference type="Proteomes" id="UP001373196"/>
    </source>
</evidence>
<reference evidence="5" key="1">
    <citation type="submission" date="2024-03" db="EMBL/GenBank/DDBJ databases">
        <authorList>
            <person name="Plomp N."/>
            <person name="Harmsen H.J."/>
        </authorList>
    </citation>
    <scope>NUCLEOTIDE SEQUENCE</scope>
    <source>
        <strain evidence="5">HTF-128</strain>
    </source>
</reference>
<dbReference type="RefSeq" id="WP_339396253.1">
    <property type="nucleotide sequence ID" value="NZ_JBBFGL010000017.1"/>
</dbReference>
<keyword evidence="1" id="KW-0805">Transcription regulation</keyword>
<dbReference type="PRINTS" id="PR00032">
    <property type="entry name" value="HTHARAC"/>
</dbReference>
<dbReference type="InterPro" id="IPR009057">
    <property type="entry name" value="Homeodomain-like_sf"/>
</dbReference>
<dbReference type="SMART" id="SM00342">
    <property type="entry name" value="HTH_ARAC"/>
    <property type="match status" value="1"/>
</dbReference>
<keyword evidence="3" id="KW-0804">Transcription</keyword>
<dbReference type="Proteomes" id="UP001373196">
    <property type="component" value="Unassembled WGS sequence"/>
</dbReference>